<dbReference type="PRINTS" id="PR00111">
    <property type="entry name" value="ABHYDROLASE"/>
</dbReference>
<proteinExistence type="predicted"/>
<dbReference type="PANTHER" id="PTHR43798:SF33">
    <property type="entry name" value="HYDROLASE, PUTATIVE (AFU_ORTHOLOGUE AFUA_2G14860)-RELATED"/>
    <property type="match status" value="1"/>
</dbReference>
<dbReference type="InterPro" id="IPR029058">
    <property type="entry name" value="AB_hydrolase_fold"/>
</dbReference>
<dbReference type="PANTHER" id="PTHR43798">
    <property type="entry name" value="MONOACYLGLYCEROL LIPASE"/>
    <property type="match status" value="1"/>
</dbReference>
<evidence type="ECO:0000259" key="1">
    <source>
        <dbReference type="Pfam" id="PF12697"/>
    </source>
</evidence>
<gene>
    <name evidence="2" type="ORF">BXT84_15700</name>
</gene>
<reference evidence="2 3" key="1">
    <citation type="journal article" date="2019" name="Sci. Rep.">
        <title>Sulfobacillus thermotolerans: new insights into resistance and metabolic capacities of acidophilic chemolithotrophs.</title>
        <authorList>
            <person name="Panyushkina A.E."/>
            <person name="Babenko V.V."/>
            <person name="Nikitina A.S."/>
            <person name="Selezneva O.V."/>
            <person name="Tsaplina I.A."/>
            <person name="Letarova M.A."/>
            <person name="Kostryukova E.S."/>
            <person name="Letarov A.V."/>
        </authorList>
    </citation>
    <scope>NUCLEOTIDE SEQUENCE [LARGE SCALE GENOMIC DNA]</scope>
    <source>
        <strain evidence="2 3">Kr1</strain>
    </source>
</reference>
<dbReference type="Proteomes" id="UP000325292">
    <property type="component" value="Chromosome"/>
</dbReference>
<sequence>MRIKVFAKVAGVGSPVIFLPGMGWTAESVWPFRLLQDRYTVHALDLPGLGRSAPLPHAANWYDVAFWVKSYCDSQGFGAVRLIGHSTGGVVALAFADQYPERVHQLVLLDAGYQKIPRFPTGVSKPLRYFTPVLSVMTQTGATSWAARVATRAVARDMSPAGLEQAFLTFVHEQHIPITPSLRIAFYTAMQEVVVTPGGLAFLLAIYRSKPVQAFCRLKPPTLLVVPESMMNRRPLTAIDELGLPILLYEVSGGHYVHFAHPEIVGVVRDFFDHWA</sequence>
<dbReference type="Pfam" id="PF12697">
    <property type="entry name" value="Abhydrolase_6"/>
    <property type="match status" value="1"/>
</dbReference>
<protein>
    <recommendedName>
        <fullName evidence="1">AB hydrolase-1 domain-containing protein</fullName>
    </recommendedName>
</protein>
<evidence type="ECO:0000313" key="2">
    <source>
        <dbReference type="EMBL" id="AUW95224.1"/>
    </source>
</evidence>
<dbReference type="Gene3D" id="3.40.50.1820">
    <property type="entry name" value="alpha/beta hydrolase"/>
    <property type="match status" value="1"/>
</dbReference>
<feature type="domain" description="AB hydrolase-1" evidence="1">
    <location>
        <begin position="16"/>
        <end position="264"/>
    </location>
</feature>
<keyword evidence="3" id="KW-1185">Reference proteome</keyword>
<accession>A0ABN5H3Y1</accession>
<evidence type="ECO:0000313" key="3">
    <source>
        <dbReference type="Proteomes" id="UP000325292"/>
    </source>
</evidence>
<dbReference type="InterPro" id="IPR050266">
    <property type="entry name" value="AB_hydrolase_sf"/>
</dbReference>
<name>A0ABN5H3Y1_9FIRM</name>
<dbReference type="InterPro" id="IPR000073">
    <property type="entry name" value="AB_hydrolase_1"/>
</dbReference>
<dbReference type="SUPFAM" id="SSF53474">
    <property type="entry name" value="alpha/beta-Hydrolases"/>
    <property type="match status" value="1"/>
</dbReference>
<dbReference type="EMBL" id="CP019454">
    <property type="protein sequence ID" value="AUW95224.1"/>
    <property type="molecule type" value="Genomic_DNA"/>
</dbReference>
<organism evidence="2 3">
    <name type="scientific">Sulfobacillus thermotolerans</name>
    <dbReference type="NCBI Taxonomy" id="338644"/>
    <lineage>
        <taxon>Bacteria</taxon>
        <taxon>Bacillati</taxon>
        <taxon>Bacillota</taxon>
        <taxon>Clostridia</taxon>
        <taxon>Eubacteriales</taxon>
        <taxon>Clostridiales Family XVII. Incertae Sedis</taxon>
        <taxon>Sulfobacillus</taxon>
    </lineage>
</organism>